<evidence type="ECO:0000313" key="1">
    <source>
        <dbReference type="EMBL" id="KAJ7992781.1"/>
    </source>
</evidence>
<accession>A0ACC2FN35</accession>
<reference evidence="1" key="1">
    <citation type="submission" date="2021-05" db="EMBL/GenBank/DDBJ databases">
        <authorList>
            <person name="Pan Q."/>
            <person name="Jouanno E."/>
            <person name="Zahm M."/>
            <person name="Klopp C."/>
            <person name="Cabau C."/>
            <person name="Louis A."/>
            <person name="Berthelot C."/>
            <person name="Parey E."/>
            <person name="Roest Crollius H."/>
            <person name="Montfort J."/>
            <person name="Robinson-Rechavi M."/>
            <person name="Bouchez O."/>
            <person name="Lampietro C."/>
            <person name="Lopez Roques C."/>
            <person name="Donnadieu C."/>
            <person name="Postlethwait J."/>
            <person name="Bobe J."/>
            <person name="Dillon D."/>
            <person name="Chandos A."/>
            <person name="von Hippel F."/>
            <person name="Guiguen Y."/>
        </authorList>
    </citation>
    <scope>NUCLEOTIDE SEQUENCE</scope>
    <source>
        <strain evidence="1">YG-Jan2019</strain>
    </source>
</reference>
<keyword evidence="2" id="KW-1185">Reference proteome</keyword>
<gene>
    <name evidence="1" type="ORF">DPEC_G00282260</name>
</gene>
<organism evidence="1 2">
    <name type="scientific">Dallia pectoralis</name>
    <name type="common">Alaska blackfish</name>
    <dbReference type="NCBI Taxonomy" id="75939"/>
    <lineage>
        <taxon>Eukaryota</taxon>
        <taxon>Metazoa</taxon>
        <taxon>Chordata</taxon>
        <taxon>Craniata</taxon>
        <taxon>Vertebrata</taxon>
        <taxon>Euteleostomi</taxon>
        <taxon>Actinopterygii</taxon>
        <taxon>Neopterygii</taxon>
        <taxon>Teleostei</taxon>
        <taxon>Protacanthopterygii</taxon>
        <taxon>Esociformes</taxon>
        <taxon>Umbridae</taxon>
        <taxon>Dallia</taxon>
    </lineage>
</organism>
<proteinExistence type="predicted"/>
<dbReference type="EMBL" id="CM055752">
    <property type="protein sequence ID" value="KAJ7992781.1"/>
    <property type="molecule type" value="Genomic_DNA"/>
</dbReference>
<dbReference type="Proteomes" id="UP001157502">
    <property type="component" value="Chromosome 25"/>
</dbReference>
<evidence type="ECO:0000313" key="2">
    <source>
        <dbReference type="Proteomes" id="UP001157502"/>
    </source>
</evidence>
<sequence length="209" mass="23590">MSKSKGKQDKDASSASVTLAEISSQLEEHRKALSADFRSSFEALTATLDNLSTTVTEHGQRINSLEGNSNEVDGRLQKLEDTCATLQQDNVLLRTKLADLEGRSRRQNIRIIGLPESLEGPRPTVFFSQLLTDVFGTEVQPSPPELDRAHRSLAPKPSAGERPRAVIIRPHRFQIKDLLIREARRRVDLSYQGHKLRFYEEYTPDVLKQ</sequence>
<name>A0ACC2FN35_DALPE</name>
<protein>
    <submittedName>
        <fullName evidence="1">Uncharacterized protein</fullName>
    </submittedName>
</protein>
<comment type="caution">
    <text evidence="1">The sequence shown here is derived from an EMBL/GenBank/DDBJ whole genome shotgun (WGS) entry which is preliminary data.</text>
</comment>